<proteinExistence type="inferred from homology"/>
<evidence type="ECO:0000256" key="5">
    <source>
        <dbReference type="ARBA" id="ARBA00022917"/>
    </source>
</evidence>
<evidence type="ECO:0000256" key="1">
    <source>
        <dbReference type="ARBA" id="ARBA00009860"/>
    </source>
</evidence>
<gene>
    <name evidence="8" type="ORF">CTOB1V02_LOCUS8785</name>
</gene>
<dbReference type="Pfam" id="PF01652">
    <property type="entry name" value="IF4E"/>
    <property type="match status" value="1"/>
</dbReference>
<dbReference type="OrthoDB" id="590761at2759"/>
<reference evidence="8" key="1">
    <citation type="submission" date="2020-11" db="EMBL/GenBank/DDBJ databases">
        <authorList>
            <person name="Tran Van P."/>
        </authorList>
    </citation>
    <scope>NUCLEOTIDE SEQUENCE</scope>
</reference>
<dbReference type="AlphaFoldDB" id="A0A7R8WFW2"/>
<evidence type="ECO:0000256" key="3">
    <source>
        <dbReference type="ARBA" id="ARBA00022845"/>
    </source>
</evidence>
<protein>
    <recommendedName>
        <fullName evidence="6">eIF-4F 25 kDa subunit</fullName>
    </recommendedName>
</protein>
<dbReference type="PROSITE" id="PS00813">
    <property type="entry name" value="IF4E"/>
    <property type="match status" value="1"/>
</dbReference>
<dbReference type="GO" id="GO:0000340">
    <property type="term" value="F:RNA 7-methylguanosine cap binding"/>
    <property type="evidence" value="ECO:0007669"/>
    <property type="project" value="TreeGrafter"/>
</dbReference>
<keyword evidence="5 7" id="KW-0648">Protein biosynthesis</keyword>
<dbReference type="PANTHER" id="PTHR11960">
    <property type="entry name" value="EUKARYOTIC TRANSLATION INITIATION FACTOR 4E RELATED"/>
    <property type="match status" value="1"/>
</dbReference>
<keyword evidence="3" id="KW-0810">Translation regulation</keyword>
<organism evidence="8">
    <name type="scientific">Cyprideis torosa</name>
    <dbReference type="NCBI Taxonomy" id="163714"/>
    <lineage>
        <taxon>Eukaryota</taxon>
        <taxon>Metazoa</taxon>
        <taxon>Ecdysozoa</taxon>
        <taxon>Arthropoda</taxon>
        <taxon>Crustacea</taxon>
        <taxon>Oligostraca</taxon>
        <taxon>Ostracoda</taxon>
        <taxon>Podocopa</taxon>
        <taxon>Podocopida</taxon>
        <taxon>Cytherocopina</taxon>
        <taxon>Cytheroidea</taxon>
        <taxon>Cytherideidae</taxon>
        <taxon>Cyprideis</taxon>
    </lineage>
</organism>
<dbReference type="InterPro" id="IPR019770">
    <property type="entry name" value="TIF_eIF_4E_CS"/>
</dbReference>
<evidence type="ECO:0000313" key="8">
    <source>
        <dbReference type="EMBL" id="CAD7230929.1"/>
    </source>
</evidence>
<dbReference type="InterPro" id="IPR023398">
    <property type="entry name" value="TIF_eIF4e-like"/>
</dbReference>
<comment type="similarity">
    <text evidence="1 7">Belongs to the eukaryotic initiation factor 4E family.</text>
</comment>
<accession>A0A7R8WFW2</accession>
<dbReference type="GO" id="GO:0016281">
    <property type="term" value="C:eukaryotic translation initiation factor 4F complex"/>
    <property type="evidence" value="ECO:0007669"/>
    <property type="project" value="TreeGrafter"/>
</dbReference>
<keyword evidence="2 7" id="KW-0396">Initiation factor</keyword>
<dbReference type="PANTHER" id="PTHR11960:SF8">
    <property type="entry name" value="EUKARYOTIC TRANSLATION INITIATION FACTOR 4E1-RELATED"/>
    <property type="match status" value="1"/>
</dbReference>
<name>A0A7R8WFW2_9CRUS</name>
<evidence type="ECO:0000256" key="2">
    <source>
        <dbReference type="ARBA" id="ARBA00022540"/>
    </source>
</evidence>
<dbReference type="SUPFAM" id="SSF55418">
    <property type="entry name" value="eIF4e-like"/>
    <property type="match status" value="1"/>
</dbReference>
<evidence type="ECO:0000256" key="4">
    <source>
        <dbReference type="ARBA" id="ARBA00022884"/>
    </source>
</evidence>
<sequence length="202" mass="23464">MKDTTKTENGELGLPPELYIKHPLQHSWTMWFFKNDRTRAYVENQVPITTFHTVEDFWCLWSNIQLPSSLKLGWDYMLFKEGITPRWEDDGNVKGGRWLLTVSKEQRTSGDLDAWWLELLLCLIGEGFDDFSDEVTGAVVNIRPKQDKVAVWTRDREKDIALRTIGQTIKDRLQLMNTMNIQYQAHSDTIDKGAGAKPIYII</sequence>
<dbReference type="GO" id="GO:0003743">
    <property type="term" value="F:translation initiation factor activity"/>
    <property type="evidence" value="ECO:0007669"/>
    <property type="project" value="UniProtKB-KW"/>
</dbReference>
<evidence type="ECO:0000256" key="6">
    <source>
        <dbReference type="ARBA" id="ARBA00032656"/>
    </source>
</evidence>
<dbReference type="GO" id="GO:0006417">
    <property type="term" value="P:regulation of translation"/>
    <property type="evidence" value="ECO:0007669"/>
    <property type="project" value="UniProtKB-KW"/>
</dbReference>
<keyword evidence="4 7" id="KW-0694">RNA-binding</keyword>
<dbReference type="InterPro" id="IPR001040">
    <property type="entry name" value="TIF_eIF_4E"/>
</dbReference>
<dbReference type="EMBL" id="OB663073">
    <property type="protein sequence ID" value="CAD7230929.1"/>
    <property type="molecule type" value="Genomic_DNA"/>
</dbReference>
<dbReference type="Gene3D" id="3.30.760.10">
    <property type="entry name" value="RNA Cap, Translation Initiation Factor Eif4e"/>
    <property type="match status" value="1"/>
</dbReference>
<evidence type="ECO:0000256" key="7">
    <source>
        <dbReference type="RuleBase" id="RU004374"/>
    </source>
</evidence>